<proteinExistence type="predicted"/>
<name>A0A9J6F8V6_HAELO</name>
<feature type="compositionally biased region" description="Basic and acidic residues" evidence="1">
    <location>
        <begin position="22"/>
        <end position="38"/>
    </location>
</feature>
<evidence type="ECO:0000256" key="1">
    <source>
        <dbReference type="SAM" id="MobiDB-lite"/>
    </source>
</evidence>
<keyword evidence="3" id="KW-1185">Reference proteome</keyword>
<dbReference type="VEuPathDB" id="VectorBase:HLOH_055670"/>
<comment type="caution">
    <text evidence="2">The sequence shown here is derived from an EMBL/GenBank/DDBJ whole genome shotgun (WGS) entry which is preliminary data.</text>
</comment>
<protein>
    <submittedName>
        <fullName evidence="2">Uncharacterized protein</fullName>
    </submittedName>
</protein>
<evidence type="ECO:0000313" key="3">
    <source>
        <dbReference type="Proteomes" id="UP000821853"/>
    </source>
</evidence>
<evidence type="ECO:0000313" key="2">
    <source>
        <dbReference type="EMBL" id="KAH9362654.1"/>
    </source>
</evidence>
<accession>A0A9J6F8V6</accession>
<dbReference type="Proteomes" id="UP000821853">
    <property type="component" value="Chromosome 1"/>
</dbReference>
<gene>
    <name evidence="2" type="ORF">HPB48_001249</name>
</gene>
<dbReference type="EMBL" id="JABSTR010000001">
    <property type="protein sequence ID" value="KAH9362654.1"/>
    <property type="molecule type" value="Genomic_DNA"/>
</dbReference>
<dbReference type="AlphaFoldDB" id="A0A9J6F8V6"/>
<organism evidence="2 3">
    <name type="scientific">Haemaphysalis longicornis</name>
    <name type="common">Bush tick</name>
    <dbReference type="NCBI Taxonomy" id="44386"/>
    <lineage>
        <taxon>Eukaryota</taxon>
        <taxon>Metazoa</taxon>
        <taxon>Ecdysozoa</taxon>
        <taxon>Arthropoda</taxon>
        <taxon>Chelicerata</taxon>
        <taxon>Arachnida</taxon>
        <taxon>Acari</taxon>
        <taxon>Parasitiformes</taxon>
        <taxon>Ixodida</taxon>
        <taxon>Ixodoidea</taxon>
        <taxon>Ixodidae</taxon>
        <taxon>Haemaphysalinae</taxon>
        <taxon>Haemaphysalis</taxon>
    </lineage>
</organism>
<sequence>MDAPATGTRPPNGKSRHVGHRHTPDAESELKRSPERTAKRTRPRRPRPKCDSSALDSAFSMRRPLEPLRTRGASCAAPPSTAPAVCPSASDARRTSQEVAQPSDGGIRGTLQTMAKT</sequence>
<feature type="compositionally biased region" description="Low complexity" evidence="1">
    <location>
        <begin position="73"/>
        <end position="90"/>
    </location>
</feature>
<reference evidence="2 3" key="1">
    <citation type="journal article" date="2020" name="Cell">
        <title>Large-Scale Comparative Analyses of Tick Genomes Elucidate Their Genetic Diversity and Vector Capacities.</title>
        <authorList>
            <consortium name="Tick Genome and Microbiome Consortium (TIGMIC)"/>
            <person name="Jia N."/>
            <person name="Wang J."/>
            <person name="Shi W."/>
            <person name="Du L."/>
            <person name="Sun Y."/>
            <person name="Zhan W."/>
            <person name="Jiang J.F."/>
            <person name="Wang Q."/>
            <person name="Zhang B."/>
            <person name="Ji P."/>
            <person name="Bell-Sakyi L."/>
            <person name="Cui X.M."/>
            <person name="Yuan T.T."/>
            <person name="Jiang B.G."/>
            <person name="Yang W.F."/>
            <person name="Lam T.T."/>
            <person name="Chang Q.C."/>
            <person name="Ding S.J."/>
            <person name="Wang X.J."/>
            <person name="Zhu J.G."/>
            <person name="Ruan X.D."/>
            <person name="Zhao L."/>
            <person name="Wei J.T."/>
            <person name="Ye R.Z."/>
            <person name="Que T.C."/>
            <person name="Du C.H."/>
            <person name="Zhou Y.H."/>
            <person name="Cheng J.X."/>
            <person name="Dai P.F."/>
            <person name="Guo W.B."/>
            <person name="Han X.H."/>
            <person name="Huang E.J."/>
            <person name="Li L.F."/>
            <person name="Wei W."/>
            <person name="Gao Y.C."/>
            <person name="Liu J.Z."/>
            <person name="Shao H.Z."/>
            <person name="Wang X."/>
            <person name="Wang C.C."/>
            <person name="Yang T.C."/>
            <person name="Huo Q.B."/>
            <person name="Li W."/>
            <person name="Chen H.Y."/>
            <person name="Chen S.E."/>
            <person name="Zhou L.G."/>
            <person name="Ni X.B."/>
            <person name="Tian J.H."/>
            <person name="Sheng Y."/>
            <person name="Liu T."/>
            <person name="Pan Y.S."/>
            <person name="Xia L.Y."/>
            <person name="Li J."/>
            <person name="Zhao F."/>
            <person name="Cao W.C."/>
        </authorList>
    </citation>
    <scope>NUCLEOTIDE SEQUENCE [LARGE SCALE GENOMIC DNA]</scope>
    <source>
        <strain evidence="2">HaeL-2018</strain>
    </source>
</reference>
<feature type="region of interest" description="Disordered" evidence="1">
    <location>
        <begin position="1"/>
        <end position="117"/>
    </location>
</feature>